<dbReference type="AlphaFoldDB" id="A0A1Y6BDW8"/>
<sequence length="461" mass="52056">MKILVTGATGLIGSMLCRKLCQEGHEVRILSRRKDPSFHGLPVRAFQWKNPQDRPPREAFEELDSVINLMGEPILGGIYTKAKEKAIWDSRVLATQQIAKALKDAGSNLKSYVGASAIGYYPFTSSTQREGMPAGDHNLARLCQAWEAAHKQVNQCEHQSIVRIGLVLSAMSPMFQATIRSGLWHTLPQFGSGDQYQSWIHIDDLTNLFLEACHGRIEGEINGVAGATTSRELNEQMGSYFRGPMIKIPVPSFILKAVAGPPADVLVKGQRIESTALTKSKFKLRYTDANLDAALKNCLNLSKNPRTGVLEPCFRFEAFQYLPKDTEVVWPFFSDPYNLEKITPKMLKFHITNINTKEIQAESLIEYKLRLRGIPIRWKTLIESYDPNKSFVDTQLKGPYRIWHHTHTFESCGQGTLMTDRVNYQLPLLPFGMVALPIIAKDIKEIFNYRQTVIKDIFKVA</sequence>
<dbReference type="Pfam" id="PF08338">
    <property type="entry name" value="DUF1731"/>
    <property type="match status" value="1"/>
</dbReference>
<dbReference type="SUPFAM" id="SSF55961">
    <property type="entry name" value="Bet v1-like"/>
    <property type="match status" value="1"/>
</dbReference>
<protein>
    <submittedName>
        <fullName evidence="3">Uncharacterized protein</fullName>
    </submittedName>
</protein>
<gene>
    <name evidence="3" type="ORF">SAMN06296036_10315</name>
</gene>
<name>A0A1Y6BDW8_9BACT</name>
<feature type="domain" description="NAD-dependent epimerase/dehydratase" evidence="1">
    <location>
        <begin position="3"/>
        <end position="212"/>
    </location>
</feature>
<dbReference type="Gene3D" id="3.40.50.720">
    <property type="entry name" value="NAD(P)-binding Rossmann-like Domain"/>
    <property type="match status" value="1"/>
</dbReference>
<reference evidence="4" key="1">
    <citation type="submission" date="2017-04" db="EMBL/GenBank/DDBJ databases">
        <authorList>
            <person name="Varghese N."/>
            <person name="Submissions S."/>
        </authorList>
    </citation>
    <scope>NUCLEOTIDE SEQUENCE [LARGE SCALE GENOMIC DNA]</scope>
    <source>
        <strain evidence="4">RKEM611</strain>
    </source>
</reference>
<dbReference type="CDD" id="cd07820">
    <property type="entry name" value="SRPBCC_3"/>
    <property type="match status" value="1"/>
</dbReference>
<dbReference type="InterPro" id="IPR013549">
    <property type="entry name" value="DUF1731"/>
</dbReference>
<dbReference type="Pfam" id="PF01370">
    <property type="entry name" value="Epimerase"/>
    <property type="match status" value="1"/>
</dbReference>
<dbReference type="Gene3D" id="3.30.530.20">
    <property type="match status" value="1"/>
</dbReference>
<evidence type="ECO:0000313" key="3">
    <source>
        <dbReference type="EMBL" id="SME99626.1"/>
    </source>
</evidence>
<dbReference type="RefSeq" id="WP_200820664.1">
    <property type="nucleotide sequence ID" value="NZ_FWZT01000003.1"/>
</dbReference>
<dbReference type="Proteomes" id="UP000192907">
    <property type="component" value="Unassembled WGS sequence"/>
</dbReference>
<dbReference type="InterPro" id="IPR036291">
    <property type="entry name" value="NAD(P)-bd_dom_sf"/>
</dbReference>
<evidence type="ECO:0000259" key="1">
    <source>
        <dbReference type="Pfam" id="PF01370"/>
    </source>
</evidence>
<accession>A0A1Y6BDW8</accession>
<dbReference type="InterPro" id="IPR023393">
    <property type="entry name" value="START-like_dom_sf"/>
</dbReference>
<evidence type="ECO:0000259" key="2">
    <source>
        <dbReference type="Pfam" id="PF08338"/>
    </source>
</evidence>
<dbReference type="SUPFAM" id="SSF51735">
    <property type="entry name" value="NAD(P)-binding Rossmann-fold domains"/>
    <property type="match status" value="1"/>
</dbReference>
<dbReference type="PANTHER" id="PTHR11092">
    <property type="entry name" value="SUGAR NUCLEOTIDE EPIMERASE RELATED"/>
    <property type="match status" value="1"/>
</dbReference>
<proteinExistence type="predicted"/>
<keyword evidence="4" id="KW-1185">Reference proteome</keyword>
<feature type="domain" description="DUF1731" evidence="2">
    <location>
        <begin position="250"/>
        <end position="297"/>
    </location>
</feature>
<organism evidence="3 4">
    <name type="scientific">Pseudobacteriovorax antillogorgiicola</name>
    <dbReference type="NCBI Taxonomy" id="1513793"/>
    <lineage>
        <taxon>Bacteria</taxon>
        <taxon>Pseudomonadati</taxon>
        <taxon>Bdellovibrionota</taxon>
        <taxon>Oligoflexia</taxon>
        <taxon>Oligoflexales</taxon>
        <taxon>Pseudobacteriovoracaceae</taxon>
        <taxon>Pseudobacteriovorax</taxon>
    </lineage>
</organism>
<evidence type="ECO:0000313" key="4">
    <source>
        <dbReference type="Proteomes" id="UP000192907"/>
    </source>
</evidence>
<dbReference type="EMBL" id="FWZT01000003">
    <property type="protein sequence ID" value="SME99626.1"/>
    <property type="molecule type" value="Genomic_DNA"/>
</dbReference>
<dbReference type="InterPro" id="IPR001509">
    <property type="entry name" value="Epimerase_deHydtase"/>
</dbReference>
<dbReference type="STRING" id="1513793.SAMN06296036_10315"/>
<dbReference type="PANTHER" id="PTHR11092:SF0">
    <property type="entry name" value="EPIMERASE FAMILY PROTEIN SDR39U1"/>
    <property type="match status" value="1"/>
</dbReference>